<dbReference type="Pfam" id="PF13304">
    <property type="entry name" value="AAA_21"/>
    <property type="match status" value="1"/>
</dbReference>
<accession>A0A4P9UIU0</accession>
<dbReference type="KEGG" id="mbur:EQU24_00825"/>
<dbReference type="GO" id="GO:0006302">
    <property type="term" value="P:double-strand break repair"/>
    <property type="evidence" value="ECO:0007669"/>
    <property type="project" value="TreeGrafter"/>
</dbReference>
<dbReference type="InterPro" id="IPR003959">
    <property type="entry name" value="ATPase_AAA_core"/>
</dbReference>
<proteinExistence type="predicted"/>
<dbReference type="GO" id="GO:0016887">
    <property type="term" value="F:ATP hydrolysis activity"/>
    <property type="evidence" value="ECO:0007669"/>
    <property type="project" value="InterPro"/>
</dbReference>
<dbReference type="STRING" id="675511.GCA_000341735_02841"/>
<dbReference type="EMBL" id="CP035467">
    <property type="protein sequence ID" value="QCW80958.1"/>
    <property type="molecule type" value="Genomic_DNA"/>
</dbReference>
<evidence type="ECO:0000313" key="3">
    <source>
        <dbReference type="Proteomes" id="UP000305881"/>
    </source>
</evidence>
<gene>
    <name evidence="2" type="ORF">EQU24_00825</name>
</gene>
<keyword evidence="3" id="KW-1185">Reference proteome</keyword>
<evidence type="ECO:0000313" key="2">
    <source>
        <dbReference type="EMBL" id="QCW80958.1"/>
    </source>
</evidence>
<dbReference type="RefSeq" id="WP_017841331.1">
    <property type="nucleotide sequence ID" value="NZ_CP035467.1"/>
</dbReference>
<sequence>MPRLDSISINGYKSIKNLDNFKLTNLNILLGANGAGKSNFISVFKFLANMYERNLQDYVQTNGGPDVLLHYGRKNTKVIHMEFYFAQNGYEFSLKPTLDNRLIFASEMLWFTDYYTGHDGHPRYPSSTTIQSGGNEASLKNSSHKFAQYIKPAIASWRVYHFHDTSDTATVKQIHSATDNLKLKTDAANLAAFLMRLKRVYPENYQKIVSTIRLVAPFFADFVHREDADNVQLEWFEQGNPDTPFKAHVLSDGTLRFICLATLLLQPFRLMSDTVLIDEPELGLHPYALAILADLIKRASEQKQLIISTQSVELIEHFSANDIIVVDRVNDASTFKRLNEENLKDWLEDYSLGELWKQNIIGGRPSR</sequence>
<evidence type="ECO:0000259" key="1">
    <source>
        <dbReference type="Pfam" id="PF13304"/>
    </source>
</evidence>
<dbReference type="Proteomes" id="UP000305881">
    <property type="component" value="Chromosome"/>
</dbReference>
<dbReference type="GO" id="GO:0005524">
    <property type="term" value="F:ATP binding"/>
    <property type="evidence" value="ECO:0007669"/>
    <property type="project" value="InterPro"/>
</dbReference>
<dbReference type="SUPFAM" id="SSF52540">
    <property type="entry name" value="P-loop containing nucleoside triphosphate hydrolases"/>
    <property type="match status" value="1"/>
</dbReference>
<dbReference type="PANTHER" id="PTHR32182">
    <property type="entry name" value="DNA REPLICATION AND REPAIR PROTEIN RECF"/>
    <property type="match status" value="1"/>
</dbReference>
<dbReference type="Gene3D" id="3.40.50.300">
    <property type="entry name" value="P-loop containing nucleotide triphosphate hydrolases"/>
    <property type="match status" value="1"/>
</dbReference>
<name>A0A4P9UIU0_METBY</name>
<feature type="domain" description="ATPase AAA-type core" evidence="1">
    <location>
        <begin position="26"/>
        <end position="316"/>
    </location>
</feature>
<reference evidence="3" key="1">
    <citation type="journal article" date="2019" name="J. Bacteriol.">
        <title>A Mutagenic Screen Identifies a TonB-Dependent Receptor Required for the Lanthanide Metal Switch in the Type I Methanotroph 'Methylotuvimicrobium buryatense' 5GB1C.</title>
        <authorList>
            <person name="Groom J.D."/>
            <person name="Ford S.M."/>
            <person name="Pesesky M.W."/>
            <person name="Lidstrom M.E."/>
        </authorList>
    </citation>
    <scope>NUCLEOTIDE SEQUENCE [LARGE SCALE GENOMIC DNA]</scope>
    <source>
        <strain evidence="3">5GB1C</strain>
    </source>
</reference>
<dbReference type="PIRSF" id="PIRSF029347">
    <property type="entry name" value="RecF"/>
    <property type="match status" value="1"/>
</dbReference>
<protein>
    <submittedName>
        <fullName evidence="2">Chromosome segregation protein SMC</fullName>
    </submittedName>
</protein>
<dbReference type="AlphaFoldDB" id="A0A4P9UIU0"/>
<organism evidence="2 3">
    <name type="scientific">Methylotuvimicrobium buryatense</name>
    <name type="common">Methylomicrobium buryatense</name>
    <dbReference type="NCBI Taxonomy" id="95641"/>
    <lineage>
        <taxon>Bacteria</taxon>
        <taxon>Pseudomonadati</taxon>
        <taxon>Pseudomonadota</taxon>
        <taxon>Gammaproteobacteria</taxon>
        <taxon>Methylococcales</taxon>
        <taxon>Methylococcaceae</taxon>
        <taxon>Methylotuvimicrobium</taxon>
    </lineage>
</organism>
<dbReference type="GO" id="GO:0000731">
    <property type="term" value="P:DNA synthesis involved in DNA repair"/>
    <property type="evidence" value="ECO:0007669"/>
    <property type="project" value="TreeGrafter"/>
</dbReference>
<dbReference type="OrthoDB" id="9815944at2"/>
<dbReference type="PANTHER" id="PTHR32182:SF22">
    <property type="entry name" value="ATP-DEPENDENT ENDONUCLEASE, OLD FAMILY-RELATED"/>
    <property type="match status" value="1"/>
</dbReference>
<dbReference type="InterPro" id="IPR027417">
    <property type="entry name" value="P-loop_NTPase"/>
</dbReference>
<dbReference type="InterPro" id="IPR014555">
    <property type="entry name" value="RecF-like"/>
</dbReference>